<keyword evidence="4" id="KW-0862">Zinc</keyword>
<evidence type="ECO:0000259" key="6">
    <source>
        <dbReference type="SMART" id="SM00235"/>
    </source>
</evidence>
<name>F9CWY2_9ARCH</name>
<dbReference type="EMBL" id="AFPU01000001">
    <property type="protein sequence ID" value="EGP93784.1"/>
    <property type="molecule type" value="Genomic_DNA"/>
</dbReference>
<comment type="caution">
    <text evidence="7">The sequence shown here is derived from an EMBL/GenBank/DDBJ whole genome shotgun (WGS) entry which is preliminary data.</text>
</comment>
<keyword evidence="3" id="KW-0378">Hydrolase</keyword>
<evidence type="ECO:0000256" key="3">
    <source>
        <dbReference type="ARBA" id="ARBA00022801"/>
    </source>
</evidence>
<dbReference type="AlphaFoldDB" id="F9CWY2"/>
<dbReference type="InterPro" id="IPR006026">
    <property type="entry name" value="Peptidase_Metallo"/>
</dbReference>
<evidence type="ECO:0000256" key="2">
    <source>
        <dbReference type="ARBA" id="ARBA00022723"/>
    </source>
</evidence>
<sequence length="253" mass="29009">MPKNEQKTISYSVQPVPNLPDEKIPLNALHKALETWESLNPHLNFVESDNPNFIIRWQVYASETHSGLATCNSMLFGILNQCVLDISVGDEDCSGKYVQNDENMVSNIIMHEIGHVLGLGHTADKNSLMYSDESPSADFDSMGFIVPQKFEELYVGQKLLLEQDQQLRIQIKSLSDSISRKHLQYDEYYKHYTYYENKTLSVEEFEKAQIALKKLNSEAEQINLLIDQQHKLINQSNSILDVLDCHPNFDVKN</sequence>
<organism evidence="7 8">
    <name type="scientific">Nitrosarchaeum koreense MY1</name>
    <dbReference type="NCBI Taxonomy" id="1001994"/>
    <lineage>
        <taxon>Archaea</taxon>
        <taxon>Nitrososphaerota</taxon>
        <taxon>Nitrososphaeria</taxon>
        <taxon>Nitrosopumilales</taxon>
        <taxon>Nitrosopumilaceae</taxon>
        <taxon>Nitrosarchaeum</taxon>
    </lineage>
</organism>
<keyword evidence="7" id="KW-0482">Metalloprotease</keyword>
<dbReference type="Gene3D" id="3.40.390.10">
    <property type="entry name" value="Collagenase (Catalytic Domain)"/>
    <property type="match status" value="1"/>
</dbReference>
<dbReference type="Pfam" id="PF00413">
    <property type="entry name" value="Peptidase_M10"/>
    <property type="match status" value="1"/>
</dbReference>
<evidence type="ECO:0000256" key="4">
    <source>
        <dbReference type="ARBA" id="ARBA00022833"/>
    </source>
</evidence>
<dbReference type="GO" id="GO:0008270">
    <property type="term" value="F:zinc ion binding"/>
    <property type="evidence" value="ECO:0007669"/>
    <property type="project" value="InterPro"/>
</dbReference>
<keyword evidence="8" id="KW-1185">Reference proteome</keyword>
<accession>F9CWY2</accession>
<dbReference type="GO" id="GO:0004222">
    <property type="term" value="F:metalloendopeptidase activity"/>
    <property type="evidence" value="ECO:0007669"/>
    <property type="project" value="InterPro"/>
</dbReference>
<evidence type="ECO:0000313" key="7">
    <source>
        <dbReference type="EMBL" id="EGP93784.1"/>
    </source>
</evidence>
<keyword evidence="2" id="KW-0479">Metal-binding</keyword>
<keyword evidence="5" id="KW-0175">Coiled coil</keyword>
<dbReference type="GO" id="GO:0006508">
    <property type="term" value="P:proteolysis"/>
    <property type="evidence" value="ECO:0007669"/>
    <property type="project" value="UniProtKB-KW"/>
</dbReference>
<feature type="coiled-coil region" evidence="5">
    <location>
        <begin position="205"/>
        <end position="232"/>
    </location>
</feature>
<evidence type="ECO:0000256" key="5">
    <source>
        <dbReference type="SAM" id="Coils"/>
    </source>
</evidence>
<proteinExistence type="predicted"/>
<dbReference type="SUPFAM" id="SSF55486">
    <property type="entry name" value="Metalloproteases ('zincins'), catalytic domain"/>
    <property type="match status" value="1"/>
</dbReference>
<dbReference type="SMART" id="SM00235">
    <property type="entry name" value="ZnMc"/>
    <property type="match status" value="1"/>
</dbReference>
<evidence type="ECO:0000256" key="1">
    <source>
        <dbReference type="ARBA" id="ARBA00022670"/>
    </source>
</evidence>
<reference evidence="7 8" key="1">
    <citation type="journal article" date="2011" name="J. Bacteriol.">
        <title>Genome Sequence of an Ammonia-Oxidizing Soil Archaeon, "Candidatus Nitrosoarchaeum koreensis" MY1.</title>
        <authorList>
            <person name="Kim B.K."/>
            <person name="Jung M.Y."/>
            <person name="Yu D.S."/>
            <person name="Park S.J."/>
            <person name="Oh T.K."/>
            <person name="Rhee S.K."/>
            <person name="Kim J.F."/>
        </authorList>
    </citation>
    <scope>NUCLEOTIDE SEQUENCE [LARGE SCALE GENOMIC DNA]</scope>
    <source>
        <strain evidence="7 8">MY1</strain>
    </source>
</reference>
<protein>
    <submittedName>
        <fullName evidence="7">Zn-dependent metalloprotease</fullName>
    </submittedName>
</protein>
<dbReference type="InterPro" id="IPR024079">
    <property type="entry name" value="MetalloPept_cat_dom_sf"/>
</dbReference>
<dbReference type="InterPro" id="IPR021190">
    <property type="entry name" value="Pept_M10A"/>
</dbReference>
<dbReference type="STRING" id="1001994.MY1_1024"/>
<dbReference type="InterPro" id="IPR001818">
    <property type="entry name" value="Pept_M10_metallopeptidase"/>
</dbReference>
<dbReference type="GO" id="GO:0031012">
    <property type="term" value="C:extracellular matrix"/>
    <property type="evidence" value="ECO:0007669"/>
    <property type="project" value="InterPro"/>
</dbReference>
<gene>
    <name evidence="7" type="ORF">MY1_1024</name>
</gene>
<dbReference type="PRINTS" id="PR00138">
    <property type="entry name" value="MATRIXIN"/>
</dbReference>
<dbReference type="Proteomes" id="UP000004440">
    <property type="component" value="Unassembled WGS sequence"/>
</dbReference>
<keyword evidence="1 7" id="KW-0645">Protease</keyword>
<feature type="domain" description="Peptidase metallopeptidase" evidence="6">
    <location>
        <begin position="4"/>
        <end position="156"/>
    </location>
</feature>
<evidence type="ECO:0000313" key="8">
    <source>
        <dbReference type="Proteomes" id="UP000004440"/>
    </source>
</evidence>